<dbReference type="Proteomes" id="UP001284601">
    <property type="component" value="Unassembled WGS sequence"/>
</dbReference>
<evidence type="ECO:0000256" key="4">
    <source>
        <dbReference type="ARBA" id="ARBA00023163"/>
    </source>
</evidence>
<dbReference type="Gene3D" id="1.10.357.10">
    <property type="entry name" value="Tetracycline Repressor, domain 2"/>
    <property type="match status" value="1"/>
</dbReference>
<proteinExistence type="predicted"/>
<evidence type="ECO:0000256" key="5">
    <source>
        <dbReference type="PROSITE-ProRule" id="PRU00335"/>
    </source>
</evidence>
<evidence type="ECO:0000259" key="6">
    <source>
        <dbReference type="PROSITE" id="PS50977"/>
    </source>
</evidence>
<dbReference type="Gene3D" id="1.10.10.60">
    <property type="entry name" value="Homeodomain-like"/>
    <property type="match status" value="1"/>
</dbReference>
<evidence type="ECO:0000256" key="3">
    <source>
        <dbReference type="ARBA" id="ARBA00023125"/>
    </source>
</evidence>
<evidence type="ECO:0000256" key="2">
    <source>
        <dbReference type="ARBA" id="ARBA00023015"/>
    </source>
</evidence>
<dbReference type="InterPro" id="IPR050109">
    <property type="entry name" value="HTH-type_TetR-like_transc_reg"/>
</dbReference>
<keyword evidence="1" id="KW-0678">Repressor</keyword>
<dbReference type="PANTHER" id="PTHR30055">
    <property type="entry name" value="HTH-TYPE TRANSCRIPTIONAL REGULATOR RUTR"/>
    <property type="match status" value="1"/>
</dbReference>
<evidence type="ECO:0000256" key="1">
    <source>
        <dbReference type="ARBA" id="ARBA00022491"/>
    </source>
</evidence>
<dbReference type="PRINTS" id="PR00455">
    <property type="entry name" value="HTHTETR"/>
</dbReference>
<keyword evidence="4" id="KW-0804">Transcription</keyword>
<evidence type="ECO:0000313" key="8">
    <source>
        <dbReference type="Proteomes" id="UP001284601"/>
    </source>
</evidence>
<dbReference type="PANTHER" id="PTHR30055:SF175">
    <property type="entry name" value="HTH-TYPE TRANSCRIPTIONAL REPRESSOR KSTR2"/>
    <property type="match status" value="1"/>
</dbReference>
<dbReference type="Pfam" id="PF17932">
    <property type="entry name" value="TetR_C_24"/>
    <property type="match status" value="1"/>
</dbReference>
<name>A0ABU4HHP4_9ACTN</name>
<dbReference type="InterPro" id="IPR041490">
    <property type="entry name" value="KstR2_TetR_C"/>
</dbReference>
<dbReference type="Pfam" id="PF00440">
    <property type="entry name" value="TetR_N"/>
    <property type="match status" value="1"/>
</dbReference>
<dbReference type="InterPro" id="IPR036271">
    <property type="entry name" value="Tet_transcr_reg_TetR-rel_C_sf"/>
</dbReference>
<keyword evidence="8" id="KW-1185">Reference proteome</keyword>
<keyword evidence="3 5" id="KW-0238">DNA-binding</keyword>
<feature type="DNA-binding region" description="H-T-H motif" evidence="5">
    <location>
        <begin position="32"/>
        <end position="51"/>
    </location>
</feature>
<evidence type="ECO:0000313" key="7">
    <source>
        <dbReference type="EMBL" id="MDW5592797.1"/>
    </source>
</evidence>
<dbReference type="EMBL" id="JAWSTH010000001">
    <property type="protein sequence ID" value="MDW5592797.1"/>
    <property type="molecule type" value="Genomic_DNA"/>
</dbReference>
<accession>A0ABU4HHP4</accession>
<dbReference type="InterPro" id="IPR001647">
    <property type="entry name" value="HTH_TetR"/>
</dbReference>
<feature type="domain" description="HTH tetR-type" evidence="6">
    <location>
        <begin position="9"/>
        <end position="69"/>
    </location>
</feature>
<dbReference type="PROSITE" id="PS50977">
    <property type="entry name" value="HTH_TETR_2"/>
    <property type="match status" value="1"/>
</dbReference>
<keyword evidence="2" id="KW-0805">Transcription regulation</keyword>
<gene>
    <name evidence="7" type="ORF">R7226_00510</name>
</gene>
<organism evidence="7 8">
    <name type="scientific">Conexibacter stalactiti</name>
    <dbReference type="NCBI Taxonomy" id="1940611"/>
    <lineage>
        <taxon>Bacteria</taxon>
        <taxon>Bacillati</taxon>
        <taxon>Actinomycetota</taxon>
        <taxon>Thermoleophilia</taxon>
        <taxon>Solirubrobacterales</taxon>
        <taxon>Conexibacteraceae</taxon>
        <taxon>Conexibacter</taxon>
    </lineage>
</organism>
<dbReference type="SUPFAM" id="SSF48498">
    <property type="entry name" value="Tetracyclin repressor-like, C-terminal domain"/>
    <property type="match status" value="1"/>
</dbReference>
<dbReference type="InterPro" id="IPR009057">
    <property type="entry name" value="Homeodomain-like_sf"/>
</dbReference>
<protein>
    <submittedName>
        <fullName evidence="7">TetR/AcrR family transcriptional regulator</fullName>
    </submittedName>
</protein>
<dbReference type="SUPFAM" id="SSF46689">
    <property type="entry name" value="Homeodomain-like"/>
    <property type="match status" value="1"/>
</dbReference>
<comment type="caution">
    <text evidence="7">The sequence shown here is derived from an EMBL/GenBank/DDBJ whole genome shotgun (WGS) entry which is preliminary data.</text>
</comment>
<sequence length="205" mass="22678">MRNGRAAEGGRQGEVLALAAGLFASNGYSATTVRDIADAAGILSGSLYHHFASKEAMANAILTAFLDEILGRYDEIVAADMPARETFEALATASLLAMERHQAAIVIYQNDGRHLALLENFAYLRDAGERFEQAWVGVLQRGIEEGEFRRSLDPRLTYRFIRATLWTVARWYRPGGPQSAQEIADQYLSILLDGIARGKKKKTKE</sequence>
<reference evidence="8" key="1">
    <citation type="submission" date="2023-07" db="EMBL/GenBank/DDBJ databases">
        <title>Conexibacter stalactiti sp. nov., isolated from stalactites in a lava cave and emended description of the genus Conexibacter.</title>
        <authorList>
            <person name="Lee S.D."/>
        </authorList>
    </citation>
    <scope>NUCLEOTIDE SEQUENCE [LARGE SCALE GENOMIC DNA]</scope>
    <source>
        <strain evidence="8">KCTC 39840</strain>
    </source>
</reference>